<sequence length="120" mass="13158">MDTSFLSSGPITWAALVAFAVFQIAVLKGWDAIGAKLKTREKEAVSPLAIELQAVKLNVERQGEALNAFKVEVAQKYVTGDVITRLEGRIDGMVSSVRSEMQTMRAEILEALLGRPPTRR</sequence>
<accession>A0ABV2L4G5</accession>
<proteinExistence type="predicted"/>
<gene>
    <name evidence="2" type="ORF">ABID43_001175</name>
</gene>
<name>A0ABV2L4G5_9HYPH</name>
<dbReference type="Proteomes" id="UP001549145">
    <property type="component" value="Unassembled WGS sequence"/>
</dbReference>
<dbReference type="RefSeq" id="WP_238282300.1">
    <property type="nucleotide sequence ID" value="NZ_BPQL01000162.1"/>
</dbReference>
<evidence type="ECO:0000313" key="3">
    <source>
        <dbReference type="Proteomes" id="UP001549145"/>
    </source>
</evidence>
<keyword evidence="1" id="KW-0472">Membrane</keyword>
<keyword evidence="1" id="KW-0812">Transmembrane</keyword>
<keyword evidence="1" id="KW-1133">Transmembrane helix</keyword>
<protein>
    <submittedName>
        <fullName evidence="2">Uncharacterized protein</fullName>
    </submittedName>
</protein>
<organism evidence="2 3">
    <name type="scientific">Methylobacterium goesingense</name>
    <dbReference type="NCBI Taxonomy" id="243690"/>
    <lineage>
        <taxon>Bacteria</taxon>
        <taxon>Pseudomonadati</taxon>
        <taxon>Pseudomonadota</taxon>
        <taxon>Alphaproteobacteria</taxon>
        <taxon>Hyphomicrobiales</taxon>
        <taxon>Methylobacteriaceae</taxon>
        <taxon>Methylobacterium</taxon>
    </lineage>
</organism>
<evidence type="ECO:0000313" key="2">
    <source>
        <dbReference type="EMBL" id="MET3691650.1"/>
    </source>
</evidence>
<evidence type="ECO:0000256" key="1">
    <source>
        <dbReference type="SAM" id="Phobius"/>
    </source>
</evidence>
<feature type="transmembrane region" description="Helical" evidence="1">
    <location>
        <begin position="12"/>
        <end position="30"/>
    </location>
</feature>
<keyword evidence="3" id="KW-1185">Reference proteome</keyword>
<comment type="caution">
    <text evidence="2">The sequence shown here is derived from an EMBL/GenBank/DDBJ whole genome shotgun (WGS) entry which is preliminary data.</text>
</comment>
<reference evidence="2 3" key="1">
    <citation type="submission" date="2024-06" db="EMBL/GenBank/DDBJ databases">
        <title>Genomic Encyclopedia of Type Strains, Phase IV (KMG-IV): sequencing the most valuable type-strain genomes for metagenomic binning, comparative biology and taxonomic classification.</title>
        <authorList>
            <person name="Goeker M."/>
        </authorList>
    </citation>
    <scope>NUCLEOTIDE SEQUENCE [LARGE SCALE GENOMIC DNA]</scope>
    <source>
        <strain evidence="2 3">DSM 21331</strain>
    </source>
</reference>
<dbReference type="EMBL" id="JBEPMM010000002">
    <property type="protein sequence ID" value="MET3691650.1"/>
    <property type="molecule type" value="Genomic_DNA"/>
</dbReference>